<keyword evidence="1" id="KW-0812">Transmembrane</keyword>
<evidence type="ECO:0000313" key="3">
    <source>
        <dbReference type="Proteomes" id="UP000434582"/>
    </source>
</evidence>
<organism evidence="2 3">
    <name type="scientific">Roseospira navarrensis</name>
    <dbReference type="NCBI Taxonomy" id="140058"/>
    <lineage>
        <taxon>Bacteria</taxon>
        <taxon>Pseudomonadati</taxon>
        <taxon>Pseudomonadota</taxon>
        <taxon>Alphaproteobacteria</taxon>
        <taxon>Rhodospirillales</taxon>
        <taxon>Rhodospirillaceae</taxon>
        <taxon>Roseospira</taxon>
    </lineage>
</organism>
<evidence type="ECO:0000256" key="1">
    <source>
        <dbReference type="SAM" id="Phobius"/>
    </source>
</evidence>
<accession>A0A7X2D5D8</accession>
<protein>
    <recommendedName>
        <fullName evidence="4">DUF4870 domain-containing protein</fullName>
    </recommendedName>
</protein>
<gene>
    <name evidence="2" type="ORF">GHC57_13745</name>
</gene>
<dbReference type="RefSeq" id="WP_153345211.1">
    <property type="nucleotide sequence ID" value="NZ_WIVE01000048.1"/>
</dbReference>
<feature type="transmembrane region" description="Helical" evidence="1">
    <location>
        <begin position="68"/>
        <end position="101"/>
    </location>
</feature>
<keyword evidence="3" id="KW-1185">Reference proteome</keyword>
<dbReference type="OrthoDB" id="5405464at2"/>
<proteinExistence type="predicted"/>
<dbReference type="Proteomes" id="UP000434582">
    <property type="component" value="Unassembled WGS sequence"/>
</dbReference>
<evidence type="ECO:0000313" key="2">
    <source>
        <dbReference type="EMBL" id="MQX37582.1"/>
    </source>
</evidence>
<evidence type="ECO:0008006" key="4">
    <source>
        <dbReference type="Google" id="ProtNLM"/>
    </source>
</evidence>
<keyword evidence="1" id="KW-0472">Membrane</keyword>
<keyword evidence="1" id="KW-1133">Transmembrane helix</keyword>
<name>A0A7X2D5D8_9PROT</name>
<reference evidence="2 3" key="1">
    <citation type="submission" date="2019-10" db="EMBL/GenBank/DDBJ databases">
        <title>Draft whole-genome sequence of the purple nonsulfur photosynthetic bacterium Roseospira navarrensis DSM 15114.</title>
        <authorList>
            <person name="Kyndt J.A."/>
            <person name="Meyer T.E."/>
        </authorList>
    </citation>
    <scope>NUCLEOTIDE SEQUENCE [LARGE SCALE GENOMIC DNA]</scope>
    <source>
        <strain evidence="2 3">DSM 15114</strain>
    </source>
</reference>
<feature type="transmembrane region" description="Helical" evidence="1">
    <location>
        <begin position="21"/>
        <end position="48"/>
    </location>
</feature>
<comment type="caution">
    <text evidence="2">The sequence shown here is derived from an EMBL/GenBank/DDBJ whole genome shotgun (WGS) entry which is preliminary data.</text>
</comment>
<dbReference type="AlphaFoldDB" id="A0A7X2D5D8"/>
<dbReference type="EMBL" id="WIVE01000048">
    <property type="protein sequence ID" value="MQX37582.1"/>
    <property type="molecule type" value="Genomic_DNA"/>
</dbReference>
<sequence length="117" mass="13133">MPSPSLPHVPSERDRAARVMVIIMHALYLLSIPLPFLTLVIGVVLAYASRAEAPDPWRSHFDEAIRTFWIYVLLMLIGIPLWFVLFLGVIPMAAALVLLVFRSVRGLIRAVNWAGVE</sequence>